<keyword evidence="2" id="KW-1003">Cell membrane</keyword>
<dbReference type="EMBL" id="JADVKH010000037">
    <property type="protein sequence ID" value="MBJ9688866.1"/>
    <property type="molecule type" value="Genomic_DNA"/>
</dbReference>
<organism evidence="4 5">
    <name type="scientific">Burkholderia vietnamiensis</name>
    <dbReference type="NCBI Taxonomy" id="60552"/>
    <lineage>
        <taxon>Bacteria</taxon>
        <taxon>Pseudomonadati</taxon>
        <taxon>Pseudomonadota</taxon>
        <taxon>Betaproteobacteria</taxon>
        <taxon>Burkholderiales</taxon>
        <taxon>Burkholderiaceae</taxon>
        <taxon>Burkholderia</taxon>
        <taxon>Burkholderia cepacia complex</taxon>
    </lineage>
</organism>
<keyword evidence="2" id="KW-0472">Membrane</keyword>
<dbReference type="Pfam" id="PF00437">
    <property type="entry name" value="T2SSE"/>
    <property type="match status" value="1"/>
</dbReference>
<evidence type="ECO:0000259" key="3">
    <source>
        <dbReference type="Pfam" id="PF00437"/>
    </source>
</evidence>
<dbReference type="CDD" id="cd01130">
    <property type="entry name" value="VirB11-like_ATPase"/>
    <property type="match status" value="1"/>
</dbReference>
<keyword evidence="2" id="KW-0067">ATP-binding</keyword>
<dbReference type="PANTHER" id="PTHR30486">
    <property type="entry name" value="TWITCHING MOTILITY PROTEIN PILT"/>
    <property type="match status" value="1"/>
</dbReference>
<dbReference type="InterPro" id="IPR014155">
    <property type="entry name" value="VirB11"/>
</dbReference>
<feature type="domain" description="Bacterial type II secretion system protein E" evidence="3">
    <location>
        <begin position="154"/>
        <end position="296"/>
    </location>
</feature>
<sequence length="346" mass="38741">MSILPAFVNRTAALKPFFEDDAVTEIEVNGPDDVWVVRQGQRYATQAELARPLSVDTLHDIADLIAHHSKQKTDAKSPLLAATIPADLTGQPGRDYRFQYVQEPAVPPGKVSITIRKPSEQVFTMEHYKKTGAFRYVNKPLPAHADADRQIKEAYDAEDWPAFLELVIKARLNILVSAATNTGKSAFLNMLLGFGHPDERIVTIQDALELRPIQRNVVNLMYSRGQQGVSNVTPVELMEASLRMTPDRVIPGELRGAEAYAALEMLNSGHGGWMSTIHATSPEHMWDRLAQMVMRFGSPMQRAEIIDYAQGLIDVVIQMHRFDDGLRGLTRVWYAGRDGVERERKA</sequence>
<keyword evidence="2" id="KW-0997">Cell inner membrane</keyword>
<keyword evidence="5" id="KW-1185">Reference proteome</keyword>
<dbReference type="NCBIfam" id="TIGR02788">
    <property type="entry name" value="VirB11"/>
    <property type="match status" value="1"/>
</dbReference>
<protein>
    <recommendedName>
        <fullName evidence="2">Type IV secretion system protein</fullName>
    </recommendedName>
</protein>
<dbReference type="InterPro" id="IPR050921">
    <property type="entry name" value="T4SS_GSP_E_ATPase"/>
</dbReference>
<evidence type="ECO:0000313" key="4">
    <source>
        <dbReference type="EMBL" id="MBJ9688866.1"/>
    </source>
</evidence>
<comment type="caution">
    <text evidence="4">The sequence shown here is derived from an EMBL/GenBank/DDBJ whole genome shotgun (WGS) entry which is preliminary data.</text>
</comment>
<dbReference type="PANTHER" id="PTHR30486:SF6">
    <property type="entry name" value="TYPE IV PILUS RETRACTATION ATPASE PILT"/>
    <property type="match status" value="1"/>
</dbReference>
<dbReference type="Gene3D" id="3.30.450.90">
    <property type="match status" value="1"/>
</dbReference>
<gene>
    <name evidence="4" type="primary">virB11</name>
    <name evidence="4" type="ORF">I5589_17475</name>
</gene>
<evidence type="ECO:0000256" key="2">
    <source>
        <dbReference type="RuleBase" id="RU366071"/>
    </source>
</evidence>
<name>A0ABS1AXK8_BURVI</name>
<proteinExistence type="inferred from homology"/>
<reference evidence="4 5" key="1">
    <citation type="submission" date="2020-11" db="EMBL/GenBank/DDBJ databases">
        <title>Enhanced detection system for hospital associated transmission using whole genome sequencing surveillance.</title>
        <authorList>
            <person name="Harrison L.H."/>
            <person name="Van Tyne D."/>
            <person name="Marsh J.W."/>
            <person name="Griffith M.P."/>
            <person name="Snyder D.J."/>
            <person name="Cooper V.S."/>
            <person name="Mustapha M."/>
        </authorList>
    </citation>
    <scope>NUCLEOTIDE SEQUENCE [LARGE SCALE GENOMIC DNA]</scope>
    <source>
        <strain evidence="4 5">BC00020</strain>
    </source>
</reference>
<comment type="subcellular location">
    <subcellularLocation>
        <location evidence="2">Cell inner membrane</location>
        <topology evidence="2">Peripheral membrane protein</topology>
        <orientation evidence="2">Cytoplasmic side</orientation>
    </subcellularLocation>
</comment>
<evidence type="ECO:0000256" key="1">
    <source>
        <dbReference type="ARBA" id="ARBA00006611"/>
    </source>
</evidence>
<comment type="function">
    <text evidence="2">Part of the Type IV secretion system.</text>
</comment>
<dbReference type="RefSeq" id="WP_200091733.1">
    <property type="nucleotide sequence ID" value="NZ_JADVKH010000037.1"/>
</dbReference>
<dbReference type="SUPFAM" id="SSF52540">
    <property type="entry name" value="P-loop containing nucleoside triphosphate hydrolases"/>
    <property type="match status" value="1"/>
</dbReference>
<keyword evidence="2" id="KW-0547">Nucleotide-binding</keyword>
<accession>A0ABS1AXK8</accession>
<dbReference type="InterPro" id="IPR001482">
    <property type="entry name" value="T2SS/T4SS_dom"/>
</dbReference>
<evidence type="ECO:0000313" key="5">
    <source>
        <dbReference type="Proteomes" id="UP000808215"/>
    </source>
</evidence>
<dbReference type="Proteomes" id="UP000808215">
    <property type="component" value="Unassembled WGS sequence"/>
</dbReference>
<dbReference type="Gene3D" id="3.40.50.300">
    <property type="entry name" value="P-loop containing nucleotide triphosphate hydrolases"/>
    <property type="match status" value="1"/>
</dbReference>
<dbReference type="InterPro" id="IPR027417">
    <property type="entry name" value="P-loop_NTPase"/>
</dbReference>
<comment type="similarity">
    <text evidence="1 2">Belongs to the GSP E family.</text>
</comment>